<dbReference type="RefSeq" id="WP_189987495.1">
    <property type="nucleotide sequence ID" value="NZ_BMZS01000002.1"/>
</dbReference>
<keyword evidence="1" id="KW-0472">Membrane</keyword>
<evidence type="ECO:0000259" key="2">
    <source>
        <dbReference type="Pfam" id="PF07510"/>
    </source>
</evidence>
<reference evidence="3" key="2">
    <citation type="submission" date="2020-09" db="EMBL/GenBank/DDBJ databases">
        <authorList>
            <person name="Sun Q."/>
            <person name="Kim S."/>
        </authorList>
    </citation>
    <scope>NUCLEOTIDE SEQUENCE</scope>
    <source>
        <strain evidence="3">KCTC 42651</strain>
    </source>
</reference>
<keyword evidence="4" id="KW-1185">Reference proteome</keyword>
<feature type="domain" description="GmrSD restriction endonucleases C-terminal" evidence="2">
    <location>
        <begin position="100"/>
        <end position="202"/>
    </location>
</feature>
<sequence length="222" mass="25420">MARRGRSGQSSRRRANWARAALLRGRAGWIVRIVALVAIAVAGVGELRQSEWLYPVARPFDRADWPHWIDADGDCRDTRTEVLIQESLAPPRLSADGCEVVAGRWYDPYTDRTFTDPRDLDVDHRVPLGEAHRSGADRWDRARRTAYANDLSHPDTLIAVDRSANRSKADGDPLSWLPPAWGYRCAYVERWRDTKRRWGLSEDRLEGWWIDTVLWVCATAGR</sequence>
<proteinExistence type="predicted"/>
<comment type="caution">
    <text evidence="3">The sequence shown here is derived from an EMBL/GenBank/DDBJ whole genome shotgun (WGS) entry which is preliminary data.</text>
</comment>
<dbReference type="PANTHER" id="PTHR24094">
    <property type="entry name" value="SECRETED PROTEIN"/>
    <property type="match status" value="1"/>
</dbReference>
<dbReference type="Proteomes" id="UP000630353">
    <property type="component" value="Unassembled WGS sequence"/>
</dbReference>
<evidence type="ECO:0000256" key="1">
    <source>
        <dbReference type="SAM" id="Phobius"/>
    </source>
</evidence>
<dbReference type="EMBL" id="BMZS01000002">
    <property type="protein sequence ID" value="GHD41947.1"/>
    <property type="molecule type" value="Genomic_DNA"/>
</dbReference>
<organism evidence="3 4">
    <name type="scientific">Thalassobaculum fulvum</name>
    <dbReference type="NCBI Taxonomy" id="1633335"/>
    <lineage>
        <taxon>Bacteria</taxon>
        <taxon>Pseudomonadati</taxon>
        <taxon>Pseudomonadota</taxon>
        <taxon>Alphaproteobacteria</taxon>
        <taxon>Rhodospirillales</taxon>
        <taxon>Thalassobaculaceae</taxon>
        <taxon>Thalassobaculum</taxon>
    </lineage>
</organism>
<evidence type="ECO:0000313" key="4">
    <source>
        <dbReference type="Proteomes" id="UP000630353"/>
    </source>
</evidence>
<keyword evidence="1" id="KW-0812">Transmembrane</keyword>
<dbReference type="PANTHER" id="PTHR24094:SF15">
    <property type="entry name" value="AMP-DEPENDENT SYNTHETASE_LIGASE DOMAIN-CONTAINING PROTEIN-RELATED"/>
    <property type="match status" value="1"/>
</dbReference>
<dbReference type="AlphaFoldDB" id="A0A918XPJ3"/>
<accession>A0A918XPJ3</accession>
<keyword evidence="1" id="KW-1133">Transmembrane helix</keyword>
<reference evidence="3" key="1">
    <citation type="journal article" date="2014" name="Int. J. Syst. Evol. Microbiol.">
        <title>Complete genome sequence of Corynebacterium casei LMG S-19264T (=DSM 44701T), isolated from a smear-ripened cheese.</title>
        <authorList>
            <consortium name="US DOE Joint Genome Institute (JGI-PGF)"/>
            <person name="Walter F."/>
            <person name="Albersmeier A."/>
            <person name="Kalinowski J."/>
            <person name="Ruckert C."/>
        </authorList>
    </citation>
    <scope>NUCLEOTIDE SEQUENCE</scope>
    <source>
        <strain evidence="3">KCTC 42651</strain>
    </source>
</reference>
<dbReference type="Pfam" id="PF07510">
    <property type="entry name" value="GmrSD_C"/>
    <property type="match status" value="1"/>
</dbReference>
<gene>
    <name evidence="3" type="ORF">GCM10017083_06390</name>
</gene>
<protein>
    <recommendedName>
        <fullName evidence="2">GmrSD restriction endonucleases C-terminal domain-containing protein</fullName>
    </recommendedName>
</protein>
<dbReference type="InterPro" id="IPR011089">
    <property type="entry name" value="GmrSD_C"/>
</dbReference>
<evidence type="ECO:0000313" key="3">
    <source>
        <dbReference type="EMBL" id="GHD41947.1"/>
    </source>
</evidence>
<name>A0A918XPJ3_9PROT</name>
<feature type="transmembrane region" description="Helical" evidence="1">
    <location>
        <begin position="21"/>
        <end position="45"/>
    </location>
</feature>